<protein>
    <submittedName>
        <fullName evidence="1">Uncharacterized protein</fullName>
    </submittedName>
</protein>
<dbReference type="AlphaFoldDB" id="A0A7J8UNZ5"/>
<dbReference type="EMBL" id="JABFAB010000007">
    <property type="protein sequence ID" value="MBA0651964.1"/>
    <property type="molecule type" value="Genomic_DNA"/>
</dbReference>
<evidence type="ECO:0000313" key="1">
    <source>
        <dbReference type="EMBL" id="MBA0651964.1"/>
    </source>
</evidence>
<accession>A0A7J8UNZ5</accession>
<name>A0A7J8UNZ5_9ROSI</name>
<reference evidence="1 2" key="1">
    <citation type="journal article" date="2019" name="Genome Biol. Evol.">
        <title>Insights into the evolution of the New World diploid cottons (Gossypium, subgenus Houzingenia) based on genome sequencing.</title>
        <authorList>
            <person name="Grover C.E."/>
            <person name="Arick M.A. 2nd"/>
            <person name="Thrash A."/>
            <person name="Conover J.L."/>
            <person name="Sanders W.S."/>
            <person name="Peterson D.G."/>
            <person name="Frelichowski J.E."/>
            <person name="Scheffler J.A."/>
            <person name="Scheffler B.E."/>
            <person name="Wendel J.F."/>
        </authorList>
    </citation>
    <scope>NUCLEOTIDE SEQUENCE [LARGE SCALE GENOMIC DNA]</scope>
    <source>
        <strain evidence="1">57</strain>
        <tissue evidence="1">Leaf</tissue>
    </source>
</reference>
<evidence type="ECO:0000313" key="2">
    <source>
        <dbReference type="Proteomes" id="UP000593573"/>
    </source>
</evidence>
<gene>
    <name evidence="1" type="ORF">Goklo_019254</name>
</gene>
<keyword evidence="2" id="KW-1185">Reference proteome</keyword>
<sequence>MHLLWLSWKVRPTHLSYEDWGVDELIVEDSWKRQVGGD</sequence>
<organism evidence="1 2">
    <name type="scientific">Gossypium klotzschianum</name>
    <dbReference type="NCBI Taxonomy" id="34286"/>
    <lineage>
        <taxon>Eukaryota</taxon>
        <taxon>Viridiplantae</taxon>
        <taxon>Streptophyta</taxon>
        <taxon>Embryophyta</taxon>
        <taxon>Tracheophyta</taxon>
        <taxon>Spermatophyta</taxon>
        <taxon>Magnoliopsida</taxon>
        <taxon>eudicotyledons</taxon>
        <taxon>Gunneridae</taxon>
        <taxon>Pentapetalae</taxon>
        <taxon>rosids</taxon>
        <taxon>malvids</taxon>
        <taxon>Malvales</taxon>
        <taxon>Malvaceae</taxon>
        <taxon>Malvoideae</taxon>
        <taxon>Gossypium</taxon>
    </lineage>
</organism>
<proteinExistence type="predicted"/>
<dbReference type="OrthoDB" id="259769at2759"/>
<comment type="caution">
    <text evidence="1">The sequence shown here is derived from an EMBL/GenBank/DDBJ whole genome shotgun (WGS) entry which is preliminary data.</text>
</comment>
<dbReference type="Proteomes" id="UP000593573">
    <property type="component" value="Unassembled WGS sequence"/>
</dbReference>